<organism evidence="4 5">
    <name type="scientific">Dreissena polymorpha</name>
    <name type="common">Zebra mussel</name>
    <name type="synonym">Mytilus polymorpha</name>
    <dbReference type="NCBI Taxonomy" id="45954"/>
    <lineage>
        <taxon>Eukaryota</taxon>
        <taxon>Metazoa</taxon>
        <taxon>Spiralia</taxon>
        <taxon>Lophotrochozoa</taxon>
        <taxon>Mollusca</taxon>
        <taxon>Bivalvia</taxon>
        <taxon>Autobranchia</taxon>
        <taxon>Heteroconchia</taxon>
        <taxon>Euheterodonta</taxon>
        <taxon>Imparidentia</taxon>
        <taxon>Neoheterodontei</taxon>
        <taxon>Myida</taxon>
        <taxon>Dreissenoidea</taxon>
        <taxon>Dreissenidae</taxon>
        <taxon>Dreissena</taxon>
    </lineage>
</organism>
<gene>
    <name evidence="4" type="ORF">DPMN_076370</name>
</gene>
<dbReference type="Gene3D" id="2.10.25.10">
    <property type="entry name" value="Laminin"/>
    <property type="match status" value="1"/>
</dbReference>
<keyword evidence="5" id="KW-1185">Reference proteome</keyword>
<sequence>MKQRPIFINVADINECDESTSGCEHICNNTQGSVTCACFSGFVYNSTSKQCKQGMPCKL</sequence>
<keyword evidence="2" id="KW-1015">Disulfide bond</keyword>
<keyword evidence="1" id="KW-0245">EGF-like domain</keyword>
<evidence type="ECO:0000313" key="5">
    <source>
        <dbReference type="Proteomes" id="UP000828390"/>
    </source>
</evidence>
<name>A0A9D4BFP9_DREPO</name>
<protein>
    <recommendedName>
        <fullName evidence="3">EGF-like domain-containing protein</fullName>
    </recommendedName>
</protein>
<dbReference type="AlphaFoldDB" id="A0A9D4BFP9"/>
<reference evidence="4" key="1">
    <citation type="journal article" date="2019" name="bioRxiv">
        <title>The Genome of the Zebra Mussel, Dreissena polymorpha: A Resource for Invasive Species Research.</title>
        <authorList>
            <person name="McCartney M.A."/>
            <person name="Auch B."/>
            <person name="Kono T."/>
            <person name="Mallez S."/>
            <person name="Zhang Y."/>
            <person name="Obille A."/>
            <person name="Becker A."/>
            <person name="Abrahante J.E."/>
            <person name="Garbe J."/>
            <person name="Badalamenti J.P."/>
            <person name="Herman A."/>
            <person name="Mangelson H."/>
            <person name="Liachko I."/>
            <person name="Sullivan S."/>
            <person name="Sone E.D."/>
            <person name="Koren S."/>
            <person name="Silverstein K.A.T."/>
            <person name="Beckman K.B."/>
            <person name="Gohl D.M."/>
        </authorList>
    </citation>
    <scope>NUCLEOTIDE SEQUENCE</scope>
    <source>
        <strain evidence="4">Duluth1</strain>
        <tissue evidence="4">Whole animal</tissue>
    </source>
</reference>
<dbReference type="SMART" id="SM00179">
    <property type="entry name" value="EGF_CA"/>
    <property type="match status" value="1"/>
</dbReference>
<evidence type="ECO:0000256" key="1">
    <source>
        <dbReference type="ARBA" id="ARBA00022536"/>
    </source>
</evidence>
<evidence type="ECO:0000259" key="3">
    <source>
        <dbReference type="PROSITE" id="PS01186"/>
    </source>
</evidence>
<dbReference type="InterPro" id="IPR001881">
    <property type="entry name" value="EGF-like_Ca-bd_dom"/>
</dbReference>
<feature type="domain" description="EGF-like" evidence="3">
    <location>
        <begin position="36"/>
        <end position="51"/>
    </location>
</feature>
<dbReference type="InterPro" id="IPR000742">
    <property type="entry name" value="EGF"/>
</dbReference>
<accession>A0A9D4BFP9</accession>
<dbReference type="InterPro" id="IPR049883">
    <property type="entry name" value="NOTCH1_EGF-like"/>
</dbReference>
<comment type="caution">
    <text evidence="4">The sequence shown here is derived from an EMBL/GenBank/DDBJ whole genome shotgun (WGS) entry which is preliminary data.</text>
</comment>
<evidence type="ECO:0000256" key="2">
    <source>
        <dbReference type="ARBA" id="ARBA00023157"/>
    </source>
</evidence>
<dbReference type="PROSITE" id="PS01186">
    <property type="entry name" value="EGF_2"/>
    <property type="match status" value="1"/>
</dbReference>
<dbReference type="EMBL" id="JAIWYP010000015">
    <property type="protein sequence ID" value="KAH3701385.1"/>
    <property type="molecule type" value="Genomic_DNA"/>
</dbReference>
<evidence type="ECO:0000313" key="4">
    <source>
        <dbReference type="EMBL" id="KAH3701385.1"/>
    </source>
</evidence>
<dbReference type="GO" id="GO:0005509">
    <property type="term" value="F:calcium ion binding"/>
    <property type="evidence" value="ECO:0007669"/>
    <property type="project" value="InterPro"/>
</dbReference>
<dbReference type="Proteomes" id="UP000828390">
    <property type="component" value="Unassembled WGS sequence"/>
</dbReference>
<dbReference type="Pfam" id="PF07645">
    <property type="entry name" value="EGF_CA"/>
    <property type="match status" value="1"/>
</dbReference>
<proteinExistence type="predicted"/>
<dbReference type="SUPFAM" id="SSF57196">
    <property type="entry name" value="EGF/Laminin"/>
    <property type="match status" value="1"/>
</dbReference>
<reference evidence="4" key="2">
    <citation type="submission" date="2020-11" db="EMBL/GenBank/DDBJ databases">
        <authorList>
            <person name="McCartney M.A."/>
            <person name="Auch B."/>
            <person name="Kono T."/>
            <person name="Mallez S."/>
            <person name="Becker A."/>
            <person name="Gohl D.M."/>
            <person name="Silverstein K.A.T."/>
            <person name="Koren S."/>
            <person name="Bechman K.B."/>
            <person name="Herman A."/>
            <person name="Abrahante J.E."/>
            <person name="Garbe J."/>
        </authorList>
    </citation>
    <scope>NUCLEOTIDE SEQUENCE</scope>
    <source>
        <strain evidence="4">Duluth1</strain>
        <tissue evidence="4">Whole animal</tissue>
    </source>
</reference>